<keyword evidence="2" id="KW-0805">Transcription regulation</keyword>
<keyword evidence="3" id="KW-0238">DNA-binding</keyword>
<dbReference type="RefSeq" id="WP_376981214.1">
    <property type="nucleotide sequence ID" value="NZ_JBHLSV010000015.1"/>
</dbReference>
<dbReference type="InterPro" id="IPR058245">
    <property type="entry name" value="NreC/VraR/RcsB-like_REC"/>
</dbReference>
<keyword evidence="1 5" id="KW-0597">Phosphoprotein</keyword>
<feature type="region of interest" description="Disordered" evidence="6">
    <location>
        <begin position="1"/>
        <end position="20"/>
    </location>
</feature>
<reference evidence="9 10" key="1">
    <citation type="submission" date="2024-09" db="EMBL/GenBank/DDBJ databases">
        <authorList>
            <person name="Sun Q."/>
            <person name="Mori K."/>
        </authorList>
    </citation>
    <scope>NUCLEOTIDE SEQUENCE [LARGE SCALE GENOMIC DNA]</scope>
    <source>
        <strain evidence="9 10">CICC 10874</strain>
    </source>
</reference>
<feature type="modified residue" description="4-aspartylphosphate" evidence="5">
    <location>
        <position position="76"/>
    </location>
</feature>
<dbReference type="SUPFAM" id="SSF52172">
    <property type="entry name" value="CheY-like"/>
    <property type="match status" value="1"/>
</dbReference>
<dbReference type="SMART" id="SM00421">
    <property type="entry name" value="HTH_LUXR"/>
    <property type="match status" value="1"/>
</dbReference>
<sequence length="225" mass="23313">MTGPASPVSASGPVSNPSCSTPPVRVLVVDDHPVVRDGLVAMLGADAGIEVVGAAQDGEDALARIAEHAPDVVLMDLRMPRMGGVEAIRRLRAEGSGVRVLVLTTYDTDREIIGALDAGADGYLLKDARGAELVRAVHDLAAGRPVLSSVALAALTGRGAPRNALSAREAEVLRLVAEGCTNRAVATRLGIGEATVKTHLGHVYEKLQVPDRASAVRAAWEQGLV</sequence>
<dbReference type="EMBL" id="JBHLSV010000015">
    <property type="protein sequence ID" value="MFC0674793.1"/>
    <property type="molecule type" value="Genomic_DNA"/>
</dbReference>
<evidence type="ECO:0000256" key="5">
    <source>
        <dbReference type="PROSITE-ProRule" id="PRU00169"/>
    </source>
</evidence>
<dbReference type="PROSITE" id="PS50110">
    <property type="entry name" value="RESPONSE_REGULATORY"/>
    <property type="match status" value="1"/>
</dbReference>
<organism evidence="9 10">
    <name type="scientific">Brachybacterium hainanense</name>
    <dbReference type="NCBI Taxonomy" id="1541174"/>
    <lineage>
        <taxon>Bacteria</taxon>
        <taxon>Bacillati</taxon>
        <taxon>Actinomycetota</taxon>
        <taxon>Actinomycetes</taxon>
        <taxon>Micrococcales</taxon>
        <taxon>Dermabacteraceae</taxon>
        <taxon>Brachybacterium</taxon>
    </lineage>
</organism>
<accession>A0ABV6RCU1</accession>
<protein>
    <submittedName>
        <fullName evidence="9">Response regulator</fullName>
    </submittedName>
</protein>
<comment type="caution">
    <text evidence="9">The sequence shown here is derived from an EMBL/GenBank/DDBJ whole genome shotgun (WGS) entry which is preliminary data.</text>
</comment>
<keyword evidence="4" id="KW-0804">Transcription</keyword>
<dbReference type="InterPro" id="IPR011006">
    <property type="entry name" value="CheY-like_superfamily"/>
</dbReference>
<dbReference type="InterPro" id="IPR016032">
    <property type="entry name" value="Sig_transdc_resp-reg_C-effctor"/>
</dbReference>
<dbReference type="SMART" id="SM00448">
    <property type="entry name" value="REC"/>
    <property type="match status" value="1"/>
</dbReference>
<dbReference type="Pfam" id="PF00072">
    <property type="entry name" value="Response_reg"/>
    <property type="match status" value="1"/>
</dbReference>
<dbReference type="PANTHER" id="PTHR43214">
    <property type="entry name" value="TWO-COMPONENT RESPONSE REGULATOR"/>
    <property type="match status" value="1"/>
</dbReference>
<dbReference type="CDD" id="cd17535">
    <property type="entry name" value="REC_NarL-like"/>
    <property type="match status" value="1"/>
</dbReference>
<dbReference type="Proteomes" id="UP001589793">
    <property type="component" value="Unassembled WGS sequence"/>
</dbReference>
<feature type="domain" description="Response regulatory" evidence="8">
    <location>
        <begin position="25"/>
        <end position="141"/>
    </location>
</feature>
<evidence type="ECO:0000256" key="6">
    <source>
        <dbReference type="SAM" id="MobiDB-lite"/>
    </source>
</evidence>
<dbReference type="InterPro" id="IPR000792">
    <property type="entry name" value="Tscrpt_reg_LuxR_C"/>
</dbReference>
<dbReference type="Gene3D" id="3.40.50.2300">
    <property type="match status" value="1"/>
</dbReference>
<dbReference type="InterPro" id="IPR001789">
    <property type="entry name" value="Sig_transdc_resp-reg_receiver"/>
</dbReference>
<dbReference type="PROSITE" id="PS00622">
    <property type="entry name" value="HTH_LUXR_1"/>
    <property type="match status" value="1"/>
</dbReference>
<dbReference type="PROSITE" id="PS50043">
    <property type="entry name" value="HTH_LUXR_2"/>
    <property type="match status" value="1"/>
</dbReference>
<dbReference type="SUPFAM" id="SSF46894">
    <property type="entry name" value="C-terminal effector domain of the bipartite response regulators"/>
    <property type="match status" value="1"/>
</dbReference>
<evidence type="ECO:0000256" key="2">
    <source>
        <dbReference type="ARBA" id="ARBA00023015"/>
    </source>
</evidence>
<proteinExistence type="predicted"/>
<name>A0ABV6RCU1_9MICO</name>
<evidence type="ECO:0000259" key="8">
    <source>
        <dbReference type="PROSITE" id="PS50110"/>
    </source>
</evidence>
<dbReference type="InterPro" id="IPR039420">
    <property type="entry name" value="WalR-like"/>
</dbReference>
<dbReference type="PRINTS" id="PR00038">
    <property type="entry name" value="HTHLUXR"/>
</dbReference>
<dbReference type="PANTHER" id="PTHR43214:SF24">
    <property type="entry name" value="TRANSCRIPTIONAL REGULATORY PROTEIN NARL-RELATED"/>
    <property type="match status" value="1"/>
</dbReference>
<evidence type="ECO:0000313" key="9">
    <source>
        <dbReference type="EMBL" id="MFC0674793.1"/>
    </source>
</evidence>
<keyword evidence="10" id="KW-1185">Reference proteome</keyword>
<feature type="domain" description="HTH luxR-type" evidence="7">
    <location>
        <begin position="158"/>
        <end position="223"/>
    </location>
</feature>
<dbReference type="Pfam" id="PF00196">
    <property type="entry name" value="GerE"/>
    <property type="match status" value="1"/>
</dbReference>
<gene>
    <name evidence="9" type="ORF">ACFFF6_12570</name>
</gene>
<evidence type="ECO:0000256" key="3">
    <source>
        <dbReference type="ARBA" id="ARBA00023125"/>
    </source>
</evidence>
<evidence type="ECO:0000256" key="4">
    <source>
        <dbReference type="ARBA" id="ARBA00023163"/>
    </source>
</evidence>
<evidence type="ECO:0000313" key="10">
    <source>
        <dbReference type="Proteomes" id="UP001589793"/>
    </source>
</evidence>
<evidence type="ECO:0000256" key="1">
    <source>
        <dbReference type="ARBA" id="ARBA00022553"/>
    </source>
</evidence>
<evidence type="ECO:0000259" key="7">
    <source>
        <dbReference type="PROSITE" id="PS50043"/>
    </source>
</evidence>
<dbReference type="CDD" id="cd06170">
    <property type="entry name" value="LuxR_C_like"/>
    <property type="match status" value="1"/>
</dbReference>